<dbReference type="GO" id="GO:0003677">
    <property type="term" value="F:DNA binding"/>
    <property type="evidence" value="ECO:0007669"/>
    <property type="project" value="UniProtKB-UniRule"/>
</dbReference>
<keyword evidence="3 6" id="KW-0238">DNA-binding</keyword>
<name>A0A4R4QGD7_9ACTN</name>
<evidence type="ECO:0000313" key="9">
    <source>
        <dbReference type="Proteomes" id="UP000295075"/>
    </source>
</evidence>
<dbReference type="InterPro" id="IPR036388">
    <property type="entry name" value="WH-like_DNA-bd_sf"/>
</dbReference>
<dbReference type="SUPFAM" id="SSF48452">
    <property type="entry name" value="TPR-like"/>
    <property type="match status" value="3"/>
</dbReference>
<accession>A0A4R4QGD7</accession>
<dbReference type="PRINTS" id="PR00364">
    <property type="entry name" value="DISEASERSIST"/>
</dbReference>
<dbReference type="SUPFAM" id="SSF52540">
    <property type="entry name" value="P-loop containing nucleoside triphosphate hydrolases"/>
    <property type="match status" value="1"/>
</dbReference>
<dbReference type="Proteomes" id="UP000295075">
    <property type="component" value="Unassembled WGS sequence"/>
</dbReference>
<feature type="DNA-binding region" description="OmpR/PhoB-type" evidence="6">
    <location>
        <begin position="1"/>
        <end position="98"/>
    </location>
</feature>
<evidence type="ECO:0000259" key="7">
    <source>
        <dbReference type="PROSITE" id="PS51755"/>
    </source>
</evidence>
<dbReference type="Pfam" id="PF03704">
    <property type="entry name" value="BTAD"/>
    <property type="match status" value="1"/>
</dbReference>
<keyword evidence="5" id="KW-0802">TPR repeat</keyword>
<dbReference type="SUPFAM" id="SSF46894">
    <property type="entry name" value="C-terminal effector domain of the bipartite response regulators"/>
    <property type="match status" value="1"/>
</dbReference>
<dbReference type="Gene3D" id="1.10.10.10">
    <property type="entry name" value="Winged helix-like DNA-binding domain superfamily/Winged helix DNA-binding domain"/>
    <property type="match status" value="1"/>
</dbReference>
<dbReference type="PROSITE" id="PS51755">
    <property type="entry name" value="OMPR_PHOB"/>
    <property type="match status" value="1"/>
</dbReference>
<dbReference type="Gene3D" id="1.25.40.10">
    <property type="entry name" value="Tetratricopeptide repeat domain"/>
    <property type="match status" value="3"/>
</dbReference>
<evidence type="ECO:0000313" key="8">
    <source>
        <dbReference type="EMBL" id="TDC34667.1"/>
    </source>
</evidence>
<dbReference type="CDD" id="cd15831">
    <property type="entry name" value="BTAD"/>
    <property type="match status" value="1"/>
</dbReference>
<dbReference type="InterPro" id="IPR027417">
    <property type="entry name" value="P-loop_NTPase"/>
</dbReference>
<organism evidence="8 9">
    <name type="scientific">Kribbella albertanoniae</name>
    <dbReference type="NCBI Taxonomy" id="1266829"/>
    <lineage>
        <taxon>Bacteria</taxon>
        <taxon>Bacillati</taxon>
        <taxon>Actinomycetota</taxon>
        <taxon>Actinomycetes</taxon>
        <taxon>Propionibacteriales</taxon>
        <taxon>Kribbellaceae</taxon>
        <taxon>Kribbella</taxon>
    </lineage>
</organism>
<keyword evidence="9" id="KW-1185">Reference proteome</keyword>
<dbReference type="InterPro" id="IPR016032">
    <property type="entry name" value="Sig_transdc_resp-reg_C-effctor"/>
</dbReference>
<dbReference type="OrthoDB" id="4326794at2"/>
<gene>
    <name evidence="8" type="ORF">E1261_03330</name>
</gene>
<evidence type="ECO:0000256" key="6">
    <source>
        <dbReference type="PROSITE-ProRule" id="PRU01091"/>
    </source>
</evidence>
<dbReference type="Gene3D" id="3.40.50.300">
    <property type="entry name" value="P-loop containing nucleotide triphosphate hydrolases"/>
    <property type="match status" value="1"/>
</dbReference>
<dbReference type="InterPro" id="IPR019734">
    <property type="entry name" value="TPR_rpt"/>
</dbReference>
<dbReference type="GO" id="GO:0043531">
    <property type="term" value="F:ADP binding"/>
    <property type="evidence" value="ECO:0007669"/>
    <property type="project" value="InterPro"/>
</dbReference>
<dbReference type="Pfam" id="PF13424">
    <property type="entry name" value="TPR_12"/>
    <property type="match status" value="1"/>
</dbReference>
<comment type="caution">
    <text evidence="8">The sequence shown here is derived from an EMBL/GenBank/DDBJ whole genome shotgun (WGS) entry which is preliminary data.</text>
</comment>
<dbReference type="SMART" id="SM00862">
    <property type="entry name" value="Trans_reg_C"/>
    <property type="match status" value="1"/>
</dbReference>
<keyword evidence="4" id="KW-0804">Transcription</keyword>
<dbReference type="RefSeq" id="WP_132401592.1">
    <property type="nucleotide sequence ID" value="NZ_SMKA01000006.1"/>
</dbReference>
<evidence type="ECO:0000256" key="5">
    <source>
        <dbReference type="PROSITE-ProRule" id="PRU00339"/>
    </source>
</evidence>
<keyword evidence="2" id="KW-0805">Transcription regulation</keyword>
<evidence type="ECO:0000256" key="4">
    <source>
        <dbReference type="ARBA" id="ARBA00023163"/>
    </source>
</evidence>
<evidence type="ECO:0000256" key="2">
    <source>
        <dbReference type="ARBA" id="ARBA00023015"/>
    </source>
</evidence>
<evidence type="ECO:0000256" key="1">
    <source>
        <dbReference type="ARBA" id="ARBA00005820"/>
    </source>
</evidence>
<dbReference type="GO" id="GO:0006355">
    <property type="term" value="P:regulation of DNA-templated transcription"/>
    <property type="evidence" value="ECO:0007669"/>
    <property type="project" value="InterPro"/>
</dbReference>
<dbReference type="Pfam" id="PF00486">
    <property type="entry name" value="Trans_reg_C"/>
    <property type="match status" value="1"/>
</dbReference>
<dbReference type="EMBL" id="SMKA01000006">
    <property type="protein sequence ID" value="TDC34667.1"/>
    <property type="molecule type" value="Genomic_DNA"/>
</dbReference>
<protein>
    <submittedName>
        <fullName evidence="8">Tetratricopeptide repeat protein</fullName>
    </submittedName>
</protein>
<dbReference type="AlphaFoldDB" id="A0A4R4QGD7"/>
<dbReference type="InterPro" id="IPR005158">
    <property type="entry name" value="BTAD"/>
</dbReference>
<proteinExistence type="inferred from homology"/>
<reference evidence="8 9" key="1">
    <citation type="submission" date="2019-03" db="EMBL/GenBank/DDBJ databases">
        <title>Draft genome sequences of novel Actinobacteria.</title>
        <authorList>
            <person name="Sahin N."/>
            <person name="Ay H."/>
            <person name="Saygin H."/>
        </authorList>
    </citation>
    <scope>NUCLEOTIDE SEQUENCE [LARGE SCALE GENOMIC DNA]</scope>
    <source>
        <strain evidence="8 9">JCM 30547</strain>
    </source>
</reference>
<comment type="similarity">
    <text evidence="1">Belongs to the AfsR/DnrI/RedD regulatory family.</text>
</comment>
<sequence>MRTRYGVLGPLEVWQGERLLPIGGPQQKALLAILLMNANKVVSTDRLVEYLWGPRPPSTARSLLQGCISQLRRALRPDGASVVEHPLATRPPGYAFRVEEGQLDLLVFEQLVRTAAGVADAARRTQLFADALRCWRGPVLDGLDLPACREQIAQLDERRVYAVEQKIEADLAQGARVDMIGELKMEIRRQPLRERLWGVLMATLYALDRQAEALAAYRDLRVCLIEQLGIEPGPTLQELHRQVLVGASVDDLVIPVGRRPAGRLLPSPPAAHPAQLPAAPTTFVGRRRHLERLNDLLVDASITMALAVVSGTAGVGKTALTLYWAHQVKEQFPAGQLYVDLRGYGLSSRLRPIEAVAGFLSALGVSPERIPVELDHAAALYRSLVAGQRFLILLDNAYDAAQVRPLLPATPGCLVLVNGRGRLDGLVARDGGQLMTLDVLDAAEATALLTRVVGEVRVEAEPEAVVELVRLCARLPLALQITGANLIRRPQRRLADQVKELRTGELDALVIDDEGQSAVRAVFAQSYGALEPEARRMFSLLGLVPGPGFDAAAAAALAEVPLPLARTSLNRLVGSHLLDETEPDRFAFHELLRLYAREQAHLNHDTLERNLAHQRYIRWMFEMADAATRLLCPQLLRIPSDSRSPERHQDPAAALAWLNTERLNLVAIATVPTSGDDRAMAWMVADALRGYFWLRRHRVDWLAVASAGLAAAEAEGDLQAQAAAEFSLGMAKLCLNEHAEAMEHQSRALQLCEAAEWEEGCANALGNLGVLHFEIGEIETGLELHEQALMLNRRTGSQRGEAVNRENLAQVHLAAGRLREAGRHLWRALVLHHQTDYASGSTLEQLGILFGRRAEHCHAVNALRRAFDQYRTIGNVNGQAMTLAALAVVRTQSGSADEGLEEAQRAYELVQETGDRVTEACVLIRLASVQMDLGRYAEAAENHSEALSLATQTGARMPQTEALLGLSDVHLALGEPIQSRSYAKQALLLADNIGYQGLYGQALAQIAAVHRDLGDGIESAKHARRAYAVGMETGDELLRRRALGLLGSLEDTALPPE</sequence>
<dbReference type="PANTHER" id="PTHR35807:SF1">
    <property type="entry name" value="TRANSCRIPTIONAL REGULATOR REDD"/>
    <property type="match status" value="1"/>
</dbReference>
<feature type="repeat" description="TPR" evidence="5">
    <location>
        <begin position="762"/>
        <end position="795"/>
    </location>
</feature>
<dbReference type="InterPro" id="IPR001867">
    <property type="entry name" value="OmpR/PhoB-type_DNA-bd"/>
</dbReference>
<evidence type="ECO:0000256" key="3">
    <source>
        <dbReference type="ARBA" id="ARBA00023125"/>
    </source>
</evidence>
<dbReference type="InterPro" id="IPR051677">
    <property type="entry name" value="AfsR-DnrI-RedD_regulator"/>
</dbReference>
<dbReference type="SMART" id="SM00028">
    <property type="entry name" value="TPR"/>
    <property type="match status" value="4"/>
</dbReference>
<feature type="domain" description="OmpR/PhoB-type" evidence="7">
    <location>
        <begin position="1"/>
        <end position="98"/>
    </location>
</feature>
<dbReference type="GO" id="GO:0000160">
    <property type="term" value="P:phosphorelay signal transduction system"/>
    <property type="evidence" value="ECO:0007669"/>
    <property type="project" value="InterPro"/>
</dbReference>
<dbReference type="PROSITE" id="PS50005">
    <property type="entry name" value="TPR"/>
    <property type="match status" value="1"/>
</dbReference>
<dbReference type="PANTHER" id="PTHR35807">
    <property type="entry name" value="TRANSCRIPTIONAL REGULATOR REDD-RELATED"/>
    <property type="match status" value="1"/>
</dbReference>
<dbReference type="InterPro" id="IPR011990">
    <property type="entry name" value="TPR-like_helical_dom_sf"/>
</dbReference>
<dbReference type="SMART" id="SM01043">
    <property type="entry name" value="BTAD"/>
    <property type="match status" value="1"/>
</dbReference>